<gene>
    <name evidence="5" type="primary">ureE</name>
    <name evidence="7" type="ORF">ACFPU1_14335</name>
</gene>
<dbReference type="SUPFAM" id="SSF69287">
    <property type="entry name" value="Urease metallochaperone UreE, N-terminal domain"/>
    <property type="match status" value="1"/>
</dbReference>
<evidence type="ECO:0000256" key="3">
    <source>
        <dbReference type="ARBA" id="ARBA00022596"/>
    </source>
</evidence>
<dbReference type="Gene3D" id="2.60.260.20">
    <property type="entry name" value="Urease metallochaperone UreE, N-terminal domain"/>
    <property type="match status" value="1"/>
</dbReference>
<comment type="similarity">
    <text evidence="5">Belongs to the UreE family.</text>
</comment>
<organism evidence="7 8">
    <name type="scientific">Thalassorhabdus alkalitolerans</name>
    <dbReference type="NCBI Taxonomy" id="2282697"/>
    <lineage>
        <taxon>Bacteria</taxon>
        <taxon>Bacillati</taxon>
        <taxon>Bacillota</taxon>
        <taxon>Bacilli</taxon>
        <taxon>Bacillales</taxon>
        <taxon>Bacillaceae</taxon>
        <taxon>Thalassorhabdus</taxon>
    </lineage>
</organism>
<dbReference type="PIRSF" id="PIRSF036402">
    <property type="entry name" value="Ureas_acces_UreE"/>
    <property type="match status" value="1"/>
</dbReference>
<evidence type="ECO:0000259" key="6">
    <source>
        <dbReference type="SMART" id="SM00988"/>
    </source>
</evidence>
<comment type="subcellular location">
    <subcellularLocation>
        <location evidence="1 5">Cytoplasm</location>
    </subcellularLocation>
</comment>
<dbReference type="EMBL" id="JBHSOZ010000008">
    <property type="protein sequence ID" value="MFC5713945.1"/>
    <property type="molecule type" value="Genomic_DNA"/>
</dbReference>
<name>A0ABW0YRD7_9BACI</name>
<dbReference type="Gene3D" id="3.30.70.790">
    <property type="entry name" value="UreE, C-terminal domain"/>
    <property type="match status" value="1"/>
</dbReference>
<dbReference type="SMART" id="SM00988">
    <property type="entry name" value="UreE_N"/>
    <property type="match status" value="1"/>
</dbReference>
<dbReference type="InterPro" id="IPR012406">
    <property type="entry name" value="UreE"/>
</dbReference>
<keyword evidence="2 5" id="KW-0963">Cytoplasm</keyword>
<feature type="domain" description="UreE urease accessory N-terminal" evidence="6">
    <location>
        <begin position="6"/>
        <end position="69"/>
    </location>
</feature>
<dbReference type="InterPro" id="IPR036118">
    <property type="entry name" value="UreE_N_sf"/>
</dbReference>
<dbReference type="CDD" id="cd00571">
    <property type="entry name" value="UreE"/>
    <property type="match status" value="1"/>
</dbReference>
<reference evidence="8" key="1">
    <citation type="journal article" date="2019" name="Int. J. Syst. Evol. Microbiol.">
        <title>The Global Catalogue of Microorganisms (GCM) 10K type strain sequencing project: providing services to taxonomists for standard genome sequencing and annotation.</title>
        <authorList>
            <consortium name="The Broad Institute Genomics Platform"/>
            <consortium name="The Broad Institute Genome Sequencing Center for Infectious Disease"/>
            <person name="Wu L."/>
            <person name="Ma J."/>
        </authorList>
    </citation>
    <scope>NUCLEOTIDE SEQUENCE [LARGE SCALE GENOMIC DNA]</scope>
    <source>
        <strain evidence="8">CECT 7184</strain>
    </source>
</reference>
<dbReference type="InterPro" id="IPR007864">
    <property type="entry name" value="UreE_C_dom"/>
</dbReference>
<dbReference type="HAMAP" id="MF_00822">
    <property type="entry name" value="UreE"/>
    <property type="match status" value="1"/>
</dbReference>
<keyword evidence="4 5" id="KW-0143">Chaperone</keyword>
<evidence type="ECO:0000256" key="2">
    <source>
        <dbReference type="ARBA" id="ARBA00022490"/>
    </source>
</evidence>
<accession>A0ABW0YRD7</accession>
<evidence type="ECO:0000313" key="7">
    <source>
        <dbReference type="EMBL" id="MFC5713945.1"/>
    </source>
</evidence>
<dbReference type="RefSeq" id="WP_054635964.1">
    <property type="nucleotide sequence ID" value="NZ_JBHSOZ010000008.1"/>
</dbReference>
<comment type="function">
    <text evidence="5">Involved in urease metallocenter assembly. Binds nickel. Probably functions as a nickel donor during metallocenter assembly.</text>
</comment>
<sequence length="147" mass="17010">MYVQKTLGNISEKSSSGKSQEWLELDWEELSKRIIRKKTSEGRDVAIALEEGENLQVGDILYEDEQVQVVVRTSLEKVYVVTPQTMVEMGKAAFELGNRHTPCIIEDNEIVVRYDSTLPVLFEDAGVNYREEERRFQKPFKYKGHSH</sequence>
<evidence type="ECO:0000256" key="1">
    <source>
        <dbReference type="ARBA" id="ARBA00004496"/>
    </source>
</evidence>
<evidence type="ECO:0000256" key="4">
    <source>
        <dbReference type="ARBA" id="ARBA00023186"/>
    </source>
</evidence>
<dbReference type="SUPFAM" id="SSF69737">
    <property type="entry name" value="Urease metallochaperone UreE, C-terminal domain"/>
    <property type="match status" value="1"/>
</dbReference>
<comment type="caution">
    <text evidence="7">The sequence shown here is derived from an EMBL/GenBank/DDBJ whole genome shotgun (WGS) entry which is preliminary data.</text>
</comment>
<proteinExistence type="inferred from homology"/>
<dbReference type="Proteomes" id="UP001596142">
    <property type="component" value="Unassembled WGS sequence"/>
</dbReference>
<keyword evidence="8" id="KW-1185">Reference proteome</keyword>
<protein>
    <recommendedName>
        <fullName evidence="5">Urease accessory protein UreE</fullName>
    </recommendedName>
</protein>
<keyword evidence="3 5" id="KW-0533">Nickel</keyword>
<dbReference type="InterPro" id="IPR004029">
    <property type="entry name" value="UreE_N"/>
</dbReference>
<evidence type="ECO:0000313" key="8">
    <source>
        <dbReference type="Proteomes" id="UP001596142"/>
    </source>
</evidence>
<evidence type="ECO:0000256" key="5">
    <source>
        <dbReference type="HAMAP-Rule" id="MF_00822"/>
    </source>
</evidence>
<dbReference type="Pfam" id="PF02814">
    <property type="entry name" value="UreE_N"/>
    <property type="match status" value="1"/>
</dbReference>
<dbReference type="Pfam" id="PF05194">
    <property type="entry name" value="UreE_C"/>
    <property type="match status" value="1"/>
</dbReference>